<dbReference type="PANTHER" id="PTHR42748">
    <property type="entry name" value="NITROGEN METABOLITE REPRESSION PROTEIN NMRA FAMILY MEMBER"/>
    <property type="match status" value="1"/>
</dbReference>
<proteinExistence type="inferred from homology"/>
<organism evidence="4 5">
    <name type="scientific">Penicillium concentricum</name>
    <dbReference type="NCBI Taxonomy" id="293559"/>
    <lineage>
        <taxon>Eukaryota</taxon>
        <taxon>Fungi</taxon>
        <taxon>Dikarya</taxon>
        <taxon>Ascomycota</taxon>
        <taxon>Pezizomycotina</taxon>
        <taxon>Eurotiomycetes</taxon>
        <taxon>Eurotiomycetidae</taxon>
        <taxon>Eurotiales</taxon>
        <taxon>Aspergillaceae</taxon>
        <taxon>Penicillium</taxon>
    </lineage>
</organism>
<sequence length="357" mass="39242">MTIEAKTKKVITVFGGTGNNLPKAARSYSKLTDTGNQGSSVARSLLAHKDNIFHVRVVTRDPQSEKAQAIASLGAELVQADGLNSVEMANAFAGSWGVFINTNSDDEALKSLDGPSDYDLGVSVIDAAEKAGVQHVVYSSGPSITNATKGRMHIEGFETKYHVEQYGRKKAFASFTPILCASFMECFFYDPFVDAFGGFPWNPDPETNELVFRTPPYGGKGDMPWVSCEVDLGDIVHGIFLNPSRYHQVLVQATSQQIAMRDVAEAYTQATGIPARYEEMPSWSSIKLNGTRCRIETRQMFWYMNSCGGRWFAEHESDMSTATVLKDSAMSARGQNGGLTTFQTWFKKAHVLKAHNV</sequence>
<dbReference type="InterPro" id="IPR051164">
    <property type="entry name" value="NmrA-like_oxidored"/>
</dbReference>
<accession>A0A9W9SQ10</accession>
<reference evidence="4" key="2">
    <citation type="journal article" date="2023" name="IMA Fungus">
        <title>Comparative genomic study of the Penicillium genus elucidates a diverse pangenome and 15 lateral gene transfer events.</title>
        <authorList>
            <person name="Petersen C."/>
            <person name="Sorensen T."/>
            <person name="Nielsen M.R."/>
            <person name="Sondergaard T.E."/>
            <person name="Sorensen J.L."/>
            <person name="Fitzpatrick D.A."/>
            <person name="Frisvad J.C."/>
            <person name="Nielsen K.L."/>
        </authorList>
    </citation>
    <scope>NUCLEOTIDE SEQUENCE</scope>
    <source>
        <strain evidence="4">IBT 3081</strain>
    </source>
</reference>
<reference evidence="4" key="1">
    <citation type="submission" date="2022-12" db="EMBL/GenBank/DDBJ databases">
        <authorList>
            <person name="Petersen C."/>
        </authorList>
    </citation>
    <scope>NUCLEOTIDE SEQUENCE</scope>
    <source>
        <strain evidence="4">IBT 3081</strain>
    </source>
</reference>
<dbReference type="AlphaFoldDB" id="A0A9W9SQ10"/>
<dbReference type="SUPFAM" id="SSF51735">
    <property type="entry name" value="NAD(P)-binding Rossmann-fold domains"/>
    <property type="match status" value="1"/>
</dbReference>
<evidence type="ECO:0000256" key="2">
    <source>
        <dbReference type="ARBA" id="ARBA00022857"/>
    </source>
</evidence>
<dbReference type="Gene3D" id="3.90.25.10">
    <property type="entry name" value="UDP-galactose 4-epimerase, domain 1"/>
    <property type="match status" value="1"/>
</dbReference>
<dbReference type="InterPro" id="IPR036291">
    <property type="entry name" value="NAD(P)-bd_dom_sf"/>
</dbReference>
<evidence type="ECO:0000256" key="1">
    <source>
        <dbReference type="ARBA" id="ARBA00006328"/>
    </source>
</evidence>
<dbReference type="GO" id="GO:0005634">
    <property type="term" value="C:nucleus"/>
    <property type="evidence" value="ECO:0007669"/>
    <property type="project" value="TreeGrafter"/>
</dbReference>
<evidence type="ECO:0000313" key="5">
    <source>
        <dbReference type="Proteomes" id="UP001147752"/>
    </source>
</evidence>
<dbReference type="Proteomes" id="UP001147752">
    <property type="component" value="Unassembled WGS sequence"/>
</dbReference>
<name>A0A9W9SQ10_9EURO</name>
<dbReference type="OrthoDB" id="300709at2759"/>
<keyword evidence="2" id="KW-0521">NADP</keyword>
<dbReference type="RefSeq" id="XP_056582281.1">
    <property type="nucleotide sequence ID" value="XM_056718146.1"/>
</dbReference>
<feature type="domain" description="NmrA-like" evidence="3">
    <location>
        <begin position="34"/>
        <end position="304"/>
    </location>
</feature>
<dbReference type="EMBL" id="JAPZBT010000001">
    <property type="protein sequence ID" value="KAJ5382505.1"/>
    <property type="molecule type" value="Genomic_DNA"/>
</dbReference>
<evidence type="ECO:0000313" key="4">
    <source>
        <dbReference type="EMBL" id="KAJ5382505.1"/>
    </source>
</evidence>
<evidence type="ECO:0000259" key="3">
    <source>
        <dbReference type="Pfam" id="PF05368"/>
    </source>
</evidence>
<protein>
    <recommendedName>
        <fullName evidence="3">NmrA-like domain-containing protein</fullName>
    </recommendedName>
</protein>
<dbReference type="PANTHER" id="PTHR42748:SF7">
    <property type="entry name" value="NMRA LIKE REDOX SENSOR 1-RELATED"/>
    <property type="match status" value="1"/>
</dbReference>
<dbReference type="Gene3D" id="3.40.50.720">
    <property type="entry name" value="NAD(P)-binding Rossmann-like Domain"/>
    <property type="match status" value="1"/>
</dbReference>
<comment type="similarity">
    <text evidence="1">Belongs to the NmrA-type oxidoreductase family.</text>
</comment>
<dbReference type="CDD" id="cd05251">
    <property type="entry name" value="NmrA_like_SDR_a"/>
    <property type="match status" value="1"/>
</dbReference>
<gene>
    <name evidence="4" type="ORF">N7517_000416</name>
</gene>
<dbReference type="GeneID" id="81457329"/>
<keyword evidence="5" id="KW-1185">Reference proteome</keyword>
<comment type="caution">
    <text evidence="4">The sequence shown here is derived from an EMBL/GenBank/DDBJ whole genome shotgun (WGS) entry which is preliminary data.</text>
</comment>
<dbReference type="Pfam" id="PF05368">
    <property type="entry name" value="NmrA"/>
    <property type="match status" value="1"/>
</dbReference>
<dbReference type="InterPro" id="IPR008030">
    <property type="entry name" value="NmrA-like"/>
</dbReference>